<dbReference type="InterPro" id="IPR041599">
    <property type="entry name" value="Gp138_N"/>
</dbReference>
<gene>
    <name evidence="2" type="ORF">CPT_Myduc_070</name>
</gene>
<feature type="domain" description="Phage protein Gp138 N-terminal" evidence="1">
    <location>
        <begin position="12"/>
        <end position="96"/>
    </location>
</feature>
<proteinExistence type="predicted"/>
<dbReference type="EMBL" id="MN098326">
    <property type="protein sequence ID" value="QFG06692.1"/>
    <property type="molecule type" value="Genomic_DNA"/>
</dbReference>
<dbReference type="Proteomes" id="UP000327513">
    <property type="component" value="Segment"/>
</dbReference>
<sequence length="253" mass="27045">MDNLSELNTSYPGHVFNFDATTQTCEVQLAIETLFMGYESAFTVVPKQRLQNVPVQFIQGSGFSLTHPVPNGTPCYVHFAQRGIDHWVNENSSSAGLNKNGSPNPQFSQKFSVLNAVCVIGIQPTPKAIKSFQTNSLEIRNEDRSQRVTLVDSGEIQIVTGSTKITVTPDGVVEIDAPNSTTVKSPQITLDGITTVTQALIVQGGMTVSGGTGASMDMKGNVIMQGSFSLNGIKVDGHTHISNEAGKQSGVMQ</sequence>
<keyword evidence="3" id="KW-1185">Reference proteome</keyword>
<dbReference type="Gene3D" id="2.40.50.230">
    <property type="entry name" value="Gp5 N-terminal domain"/>
    <property type="match status" value="1"/>
</dbReference>
<evidence type="ECO:0000259" key="1">
    <source>
        <dbReference type="Pfam" id="PF18352"/>
    </source>
</evidence>
<evidence type="ECO:0000313" key="3">
    <source>
        <dbReference type="Proteomes" id="UP000327513"/>
    </source>
</evidence>
<reference evidence="3" key="1">
    <citation type="submission" date="2019-06" db="EMBL/GenBank/DDBJ databases">
        <title>Complete genome of Proteus mirabilis phage Myduc.</title>
        <authorList>
            <person name="Tran J.S."/>
            <person name="Lessor L."/>
            <person name="O'Leary C."/>
            <person name="Bonasera R.M."/>
            <person name="Liu M."/>
        </authorList>
    </citation>
    <scope>NUCLEOTIDE SEQUENCE [LARGE SCALE GENOMIC DNA]</scope>
</reference>
<protein>
    <submittedName>
        <fullName evidence="2">Putative baseplate protein</fullName>
    </submittedName>
</protein>
<name>A0A5J6T8G9_9CAUD</name>
<evidence type="ECO:0000313" key="2">
    <source>
        <dbReference type="EMBL" id="QFG06692.1"/>
    </source>
</evidence>
<organism evidence="2 3">
    <name type="scientific">Proteus phage Myduc</name>
    <dbReference type="NCBI Taxonomy" id="2650874"/>
    <lineage>
        <taxon>Viruses</taxon>
        <taxon>Duplodnaviria</taxon>
        <taxon>Heunggongvirae</taxon>
        <taxon>Uroviricota</taxon>
        <taxon>Caudoviricetes</taxon>
        <taxon>Chaseviridae</taxon>
        <taxon>Cleopatravirinae</taxon>
        <taxon>Myducvirus</taxon>
        <taxon>Myducvirus myduc</taxon>
    </lineage>
</organism>
<dbReference type="Pfam" id="PF18352">
    <property type="entry name" value="Gp138_N"/>
    <property type="match status" value="1"/>
</dbReference>
<accession>A0A5J6T8G9</accession>
<dbReference type="InterPro" id="IPR037026">
    <property type="entry name" value="Vgr_OB-fold_dom_sf"/>
</dbReference>